<keyword evidence="4" id="KW-1185">Reference proteome</keyword>
<feature type="transmembrane region" description="Helical" evidence="1">
    <location>
        <begin position="75"/>
        <end position="95"/>
    </location>
</feature>
<reference evidence="3 4" key="1">
    <citation type="submission" date="2020-11" db="EMBL/GenBank/DDBJ databases">
        <title>Erythrobacter sediminis sp. nov., a marine bacterium from a tidal flat of Garorim Bay.</title>
        <authorList>
            <person name="Kim D."/>
            <person name="Yoo Y."/>
            <person name="Kim J.-J."/>
        </authorList>
    </citation>
    <scope>NUCLEOTIDE SEQUENCE [LARGE SCALE GENOMIC DNA]</scope>
    <source>
        <strain evidence="3 4">JGD-13</strain>
    </source>
</reference>
<dbReference type="RefSeq" id="WP_197919909.1">
    <property type="nucleotide sequence ID" value="NZ_CAWPTA010000006.1"/>
</dbReference>
<keyword evidence="3" id="KW-0012">Acyltransferase</keyword>
<evidence type="ECO:0000313" key="3">
    <source>
        <dbReference type="EMBL" id="MBH5321227.1"/>
    </source>
</evidence>
<organism evidence="3 4">
    <name type="scientific">Aurantiacibacter sediminis</name>
    <dbReference type="NCBI Taxonomy" id="2793064"/>
    <lineage>
        <taxon>Bacteria</taxon>
        <taxon>Pseudomonadati</taxon>
        <taxon>Pseudomonadota</taxon>
        <taxon>Alphaproteobacteria</taxon>
        <taxon>Sphingomonadales</taxon>
        <taxon>Erythrobacteraceae</taxon>
        <taxon>Aurantiacibacter</taxon>
    </lineage>
</organism>
<keyword evidence="1" id="KW-0812">Transmembrane</keyword>
<sequence length="313" mass="34137">MTRSAERFHTLDAMRGIAALAVVFYHAGRLVPRGYLAVDLFFALSGFVLFHAYAHRMQAGPFLIERLIRLGPMMVIGAAIGLAINGGSAGTLLMIPTGRTFLYPANIPLWSLLFEFIAGAAFALLLGFGRRAWVAALLIGLVGVVIGIEVRGSADLGFRWDTFGYGLARTAFSFCIGIAIYRIVTLNRMRLGWPWGMLALLLPFTVMMMPQDGNVLVDYAALMVVMPLALWLGAVSQFPSAKVAAWLGIPSYALYAVHHPLVKMDLSAWLTIPAAVLLAIVLGFLVEPRCRAALQPMQQRFTNAHFRASVKGL</sequence>
<evidence type="ECO:0000313" key="4">
    <source>
        <dbReference type="Proteomes" id="UP000602442"/>
    </source>
</evidence>
<dbReference type="PANTHER" id="PTHR23028:SF134">
    <property type="entry name" value="PUTATIVE (AFU_ORTHOLOGUE AFUA_4G08520)-RELATED"/>
    <property type="match status" value="1"/>
</dbReference>
<proteinExistence type="predicted"/>
<feature type="transmembrane region" description="Helical" evidence="1">
    <location>
        <begin position="191"/>
        <end position="210"/>
    </location>
</feature>
<feature type="transmembrane region" description="Helical" evidence="1">
    <location>
        <begin position="12"/>
        <end position="28"/>
    </location>
</feature>
<keyword evidence="1" id="KW-1133">Transmembrane helix</keyword>
<keyword evidence="1" id="KW-0472">Membrane</keyword>
<dbReference type="PANTHER" id="PTHR23028">
    <property type="entry name" value="ACETYLTRANSFERASE"/>
    <property type="match status" value="1"/>
</dbReference>
<dbReference type="GO" id="GO:0016746">
    <property type="term" value="F:acyltransferase activity"/>
    <property type="evidence" value="ECO:0007669"/>
    <property type="project" value="UniProtKB-KW"/>
</dbReference>
<dbReference type="InterPro" id="IPR002656">
    <property type="entry name" value="Acyl_transf_3_dom"/>
</dbReference>
<evidence type="ECO:0000256" key="1">
    <source>
        <dbReference type="SAM" id="Phobius"/>
    </source>
</evidence>
<feature type="transmembrane region" description="Helical" evidence="1">
    <location>
        <begin position="268"/>
        <end position="286"/>
    </location>
</feature>
<feature type="transmembrane region" description="Helical" evidence="1">
    <location>
        <begin position="216"/>
        <end position="236"/>
    </location>
</feature>
<feature type="transmembrane region" description="Helical" evidence="1">
    <location>
        <begin position="107"/>
        <end position="126"/>
    </location>
</feature>
<dbReference type="Proteomes" id="UP000602442">
    <property type="component" value="Unassembled WGS sequence"/>
</dbReference>
<evidence type="ECO:0000259" key="2">
    <source>
        <dbReference type="Pfam" id="PF01757"/>
    </source>
</evidence>
<name>A0ABS0MZT6_9SPHN</name>
<dbReference type="InterPro" id="IPR050879">
    <property type="entry name" value="Acyltransferase_3"/>
</dbReference>
<gene>
    <name evidence="3" type="ORF">I5L03_01350</name>
</gene>
<comment type="caution">
    <text evidence="3">The sequence shown here is derived from an EMBL/GenBank/DDBJ whole genome shotgun (WGS) entry which is preliminary data.</text>
</comment>
<dbReference type="Pfam" id="PF01757">
    <property type="entry name" value="Acyl_transf_3"/>
    <property type="match status" value="1"/>
</dbReference>
<dbReference type="EMBL" id="JAEANY010000001">
    <property type="protein sequence ID" value="MBH5321227.1"/>
    <property type="molecule type" value="Genomic_DNA"/>
</dbReference>
<keyword evidence="3" id="KW-0808">Transferase</keyword>
<feature type="transmembrane region" description="Helical" evidence="1">
    <location>
        <begin position="133"/>
        <end position="150"/>
    </location>
</feature>
<feature type="transmembrane region" description="Helical" evidence="1">
    <location>
        <begin position="243"/>
        <end position="262"/>
    </location>
</feature>
<protein>
    <submittedName>
        <fullName evidence="3">Acyltransferase</fullName>
    </submittedName>
</protein>
<feature type="transmembrane region" description="Helical" evidence="1">
    <location>
        <begin position="162"/>
        <end position="184"/>
    </location>
</feature>
<feature type="domain" description="Acyltransferase 3" evidence="2">
    <location>
        <begin position="9"/>
        <end position="283"/>
    </location>
</feature>
<feature type="transmembrane region" description="Helical" evidence="1">
    <location>
        <begin position="34"/>
        <end position="54"/>
    </location>
</feature>
<accession>A0ABS0MZT6</accession>